<evidence type="ECO:0000256" key="4">
    <source>
        <dbReference type="ARBA" id="ARBA00023136"/>
    </source>
</evidence>
<feature type="domain" description="Major facilitator superfamily (MFS) profile" evidence="6">
    <location>
        <begin position="87"/>
        <end position="508"/>
    </location>
</feature>
<feature type="transmembrane region" description="Helical" evidence="5">
    <location>
        <begin position="395"/>
        <end position="415"/>
    </location>
</feature>
<dbReference type="GO" id="GO:0022857">
    <property type="term" value="F:transmembrane transporter activity"/>
    <property type="evidence" value="ECO:0007669"/>
    <property type="project" value="InterPro"/>
</dbReference>
<dbReference type="GO" id="GO:0016020">
    <property type="term" value="C:membrane"/>
    <property type="evidence" value="ECO:0007669"/>
    <property type="project" value="UniProtKB-SubCell"/>
</dbReference>
<feature type="transmembrane region" description="Helical" evidence="5">
    <location>
        <begin position="143"/>
        <end position="160"/>
    </location>
</feature>
<dbReference type="InParanoid" id="A0A3B5JWX9"/>
<keyword evidence="3 5" id="KW-1133">Transmembrane helix</keyword>
<dbReference type="PROSITE" id="PS00216">
    <property type="entry name" value="SUGAR_TRANSPORT_1"/>
    <property type="match status" value="1"/>
</dbReference>
<dbReference type="InterPro" id="IPR036259">
    <property type="entry name" value="MFS_trans_sf"/>
</dbReference>
<keyword evidence="8" id="KW-1185">Reference proteome</keyword>
<dbReference type="InterPro" id="IPR005829">
    <property type="entry name" value="Sugar_transporter_CS"/>
</dbReference>
<dbReference type="InterPro" id="IPR005828">
    <property type="entry name" value="MFS_sugar_transport-like"/>
</dbReference>
<dbReference type="Pfam" id="PF00083">
    <property type="entry name" value="Sugar_tr"/>
    <property type="match status" value="1"/>
</dbReference>
<feature type="transmembrane region" description="Helical" evidence="5">
    <location>
        <begin position="484"/>
        <end position="503"/>
    </location>
</feature>
<dbReference type="PANTHER" id="PTHR24064">
    <property type="entry name" value="SOLUTE CARRIER FAMILY 22 MEMBER"/>
    <property type="match status" value="1"/>
</dbReference>
<keyword evidence="2 5" id="KW-0812">Transmembrane</keyword>
<feature type="transmembrane region" description="Helical" evidence="5">
    <location>
        <begin position="20"/>
        <end position="44"/>
    </location>
</feature>
<evidence type="ECO:0000256" key="2">
    <source>
        <dbReference type="ARBA" id="ARBA00022692"/>
    </source>
</evidence>
<comment type="subcellular location">
    <subcellularLocation>
        <location evidence="1">Membrane</location>
        <topology evidence="1">Multi-pass membrane protein</topology>
    </subcellularLocation>
</comment>
<proteinExistence type="predicted"/>
<name>A0A3B5JWX9_TAKRU</name>
<sequence>MKNYEEATAFLGQWGRFQQVNFFLLCASAVQNGLTVFVVVFMAATPRHHCLIPDGNLTREWISVAIPTESVNGQQELSKCSRYRLDVIQNLSDQGLLPGRDVNVTELERENCLNGWNYSKDFYQSTIVTEYDLVCSDQWKQPLTATVFFFGVLIGSFLAGQLSDKFGRKVVLFLALALQSVAVLLQIFSPSWTVFCIFFFMNGLGRSSSYNAGFVLGTEILTGRVRVLFSSMAMCVGFAIGYMLLPLFAYLLREWKFLLFAIFLSGLMYLPLWWVIPESPRWLLSQGRVEEAEAIVKKASKSNKVEAPQLIFEDYSGHPMGHHNMLHLLKTTNIRNITFILSLTWFTISTAYYSLSLNTSELHADPFLSCFISAAVEIPAYICIWLALRYLRRRFCLLCILFLGAASLFLIRLIPEDLSYLSLSLEMLGKFAITGGTSMMYAYVSELYPTVLRNTATGTCSISPRVGVCIAPFLFKLKIYSQHLPYIVLGTLAVLSAIAAYFLPETYGKPLPQNIQDIRVNGRNVGSDQAQESGGLKTLALALLMEKN</sequence>
<dbReference type="PROSITE" id="PS50850">
    <property type="entry name" value="MFS"/>
    <property type="match status" value="1"/>
</dbReference>
<dbReference type="Proteomes" id="UP000005226">
    <property type="component" value="Chromosome 15"/>
</dbReference>
<evidence type="ECO:0000259" key="6">
    <source>
        <dbReference type="PROSITE" id="PS50850"/>
    </source>
</evidence>
<evidence type="ECO:0000256" key="1">
    <source>
        <dbReference type="ARBA" id="ARBA00004141"/>
    </source>
</evidence>
<dbReference type="GeneTree" id="ENSGT00940000163251"/>
<reference evidence="7 8" key="1">
    <citation type="journal article" date="2011" name="Genome Biol. Evol.">
        <title>Integration of the genetic map and genome assembly of fugu facilitates insights into distinct features of genome evolution in teleosts and mammals.</title>
        <authorList>
            <person name="Kai W."/>
            <person name="Kikuchi K."/>
            <person name="Tohari S."/>
            <person name="Chew A.K."/>
            <person name="Tay A."/>
            <person name="Fujiwara A."/>
            <person name="Hosoya S."/>
            <person name="Suetake H."/>
            <person name="Naruse K."/>
            <person name="Brenner S."/>
            <person name="Suzuki Y."/>
            <person name="Venkatesh B."/>
        </authorList>
    </citation>
    <scope>NUCLEOTIDE SEQUENCE [LARGE SCALE GENOMIC DNA]</scope>
</reference>
<feature type="transmembrane region" description="Helical" evidence="5">
    <location>
        <begin position="172"/>
        <end position="200"/>
    </location>
</feature>
<dbReference type="AlphaFoldDB" id="A0A3B5JWX9"/>
<dbReference type="Gene3D" id="1.20.1250.20">
    <property type="entry name" value="MFS general substrate transporter like domains"/>
    <property type="match status" value="1"/>
</dbReference>
<gene>
    <name evidence="7" type="primary">pdlim4</name>
</gene>
<feature type="transmembrane region" description="Helical" evidence="5">
    <location>
        <begin position="227"/>
        <end position="251"/>
    </location>
</feature>
<keyword evidence="4 5" id="KW-0472">Membrane</keyword>
<protein>
    <recommendedName>
        <fullName evidence="6">Major facilitator superfamily (MFS) profile domain-containing protein</fullName>
    </recommendedName>
</protein>
<evidence type="ECO:0000256" key="3">
    <source>
        <dbReference type="ARBA" id="ARBA00022989"/>
    </source>
</evidence>
<accession>A0A3B5JWX9</accession>
<evidence type="ECO:0000313" key="8">
    <source>
        <dbReference type="Proteomes" id="UP000005226"/>
    </source>
</evidence>
<feature type="transmembrane region" description="Helical" evidence="5">
    <location>
        <begin position="366"/>
        <end position="388"/>
    </location>
</feature>
<feature type="transmembrane region" description="Helical" evidence="5">
    <location>
        <begin position="257"/>
        <end position="276"/>
    </location>
</feature>
<dbReference type="SUPFAM" id="SSF103473">
    <property type="entry name" value="MFS general substrate transporter"/>
    <property type="match status" value="1"/>
</dbReference>
<dbReference type="STRING" id="31033.ENSTRUP00000048046"/>
<evidence type="ECO:0000256" key="5">
    <source>
        <dbReference type="SAM" id="Phobius"/>
    </source>
</evidence>
<reference evidence="7" key="3">
    <citation type="submission" date="2025-09" db="UniProtKB">
        <authorList>
            <consortium name="Ensembl"/>
        </authorList>
    </citation>
    <scope>IDENTIFICATION</scope>
</reference>
<evidence type="ECO:0000313" key="7">
    <source>
        <dbReference type="Ensembl" id="ENSTRUP00000048046.2"/>
    </source>
</evidence>
<reference evidence="7" key="2">
    <citation type="submission" date="2025-08" db="UniProtKB">
        <authorList>
            <consortium name="Ensembl"/>
        </authorList>
    </citation>
    <scope>IDENTIFICATION</scope>
</reference>
<dbReference type="OMA" id="WFTISTA"/>
<dbReference type="Ensembl" id="ENSTRUT00000057533.2">
    <property type="protein sequence ID" value="ENSTRUP00000048046.2"/>
    <property type="gene ID" value="ENSTRUG00000024732.2"/>
</dbReference>
<dbReference type="InterPro" id="IPR020846">
    <property type="entry name" value="MFS_dom"/>
</dbReference>
<organism evidence="7 8">
    <name type="scientific">Takifugu rubripes</name>
    <name type="common">Japanese pufferfish</name>
    <name type="synonym">Fugu rubripes</name>
    <dbReference type="NCBI Taxonomy" id="31033"/>
    <lineage>
        <taxon>Eukaryota</taxon>
        <taxon>Metazoa</taxon>
        <taxon>Chordata</taxon>
        <taxon>Craniata</taxon>
        <taxon>Vertebrata</taxon>
        <taxon>Euteleostomi</taxon>
        <taxon>Actinopterygii</taxon>
        <taxon>Neopterygii</taxon>
        <taxon>Teleostei</taxon>
        <taxon>Neoteleostei</taxon>
        <taxon>Acanthomorphata</taxon>
        <taxon>Eupercaria</taxon>
        <taxon>Tetraodontiformes</taxon>
        <taxon>Tetradontoidea</taxon>
        <taxon>Tetraodontidae</taxon>
        <taxon>Takifugu</taxon>
    </lineage>
</organism>
<feature type="transmembrane region" description="Helical" evidence="5">
    <location>
        <begin position="334"/>
        <end position="354"/>
    </location>
</feature>